<protein>
    <recommendedName>
        <fullName evidence="2">UPF0102 protein SAMN05444008_104306</fullName>
    </recommendedName>
</protein>
<dbReference type="Pfam" id="PF02021">
    <property type="entry name" value="UPF0102"/>
    <property type="match status" value="1"/>
</dbReference>
<dbReference type="HAMAP" id="MF_00048">
    <property type="entry name" value="UPF0102"/>
    <property type="match status" value="1"/>
</dbReference>
<evidence type="ECO:0000256" key="2">
    <source>
        <dbReference type="HAMAP-Rule" id="MF_00048"/>
    </source>
</evidence>
<dbReference type="RefSeq" id="WP_073041540.1">
    <property type="nucleotide sequence ID" value="NZ_FQUO01000004.1"/>
</dbReference>
<dbReference type="AlphaFoldDB" id="A0A1M4YJK6"/>
<keyword evidence="3" id="KW-0540">Nuclease</keyword>
<dbReference type="NCBIfam" id="NF009150">
    <property type="entry name" value="PRK12497.1-3"/>
    <property type="match status" value="1"/>
</dbReference>
<dbReference type="Proteomes" id="UP000184368">
    <property type="component" value="Unassembled WGS sequence"/>
</dbReference>
<dbReference type="InterPro" id="IPR003509">
    <property type="entry name" value="UPF0102_YraN-like"/>
</dbReference>
<evidence type="ECO:0000313" key="4">
    <source>
        <dbReference type="Proteomes" id="UP000184368"/>
    </source>
</evidence>
<evidence type="ECO:0000313" key="3">
    <source>
        <dbReference type="EMBL" id="SHF05910.1"/>
    </source>
</evidence>
<dbReference type="InterPro" id="IPR011856">
    <property type="entry name" value="tRNA_endonuc-like_dom_sf"/>
</dbReference>
<dbReference type="EMBL" id="FQUO01000004">
    <property type="protein sequence ID" value="SHF05910.1"/>
    <property type="molecule type" value="Genomic_DNA"/>
</dbReference>
<keyword evidence="3" id="KW-0378">Hydrolase</keyword>
<dbReference type="SUPFAM" id="SSF52980">
    <property type="entry name" value="Restriction endonuclease-like"/>
    <property type="match status" value="1"/>
</dbReference>
<sequence>MAVHNQRGKEGEQLAVDFLLQKGFSMLHRNWTWGHLEVDIIALKGEVLHFIEVKLRNSNRFGYPEQSVGKQKLRFLMRAADQYLQLNKQYRKIRFDIVAITAPAGAEPEIFFIEDVYL</sequence>
<comment type="similarity">
    <text evidence="1 2">Belongs to the UPF0102 family.</text>
</comment>
<dbReference type="GO" id="GO:0003676">
    <property type="term" value="F:nucleic acid binding"/>
    <property type="evidence" value="ECO:0007669"/>
    <property type="project" value="InterPro"/>
</dbReference>
<keyword evidence="3" id="KW-0255">Endonuclease</keyword>
<dbReference type="InterPro" id="IPR011335">
    <property type="entry name" value="Restrct_endonuc-II-like"/>
</dbReference>
<dbReference type="GO" id="GO:0004519">
    <property type="term" value="F:endonuclease activity"/>
    <property type="evidence" value="ECO:0007669"/>
    <property type="project" value="UniProtKB-KW"/>
</dbReference>
<reference evidence="3 4" key="1">
    <citation type="submission" date="2016-11" db="EMBL/GenBank/DDBJ databases">
        <authorList>
            <person name="Jaros S."/>
            <person name="Januszkiewicz K."/>
            <person name="Wedrychowicz H."/>
        </authorList>
    </citation>
    <scope>NUCLEOTIDE SEQUENCE [LARGE SCALE GENOMIC DNA]</scope>
    <source>
        <strain evidence="3 4">DSM 26897</strain>
    </source>
</reference>
<proteinExistence type="inferred from homology"/>
<keyword evidence="4" id="KW-1185">Reference proteome</keyword>
<dbReference type="Gene3D" id="3.40.1350.10">
    <property type="match status" value="1"/>
</dbReference>
<name>A0A1M4YJK6_9BACT</name>
<dbReference type="STRING" id="1302690.BUE76_15705"/>
<dbReference type="PANTHER" id="PTHR34039:SF1">
    <property type="entry name" value="UPF0102 PROTEIN YRAN"/>
    <property type="match status" value="1"/>
</dbReference>
<accession>A0A1M4YJK6</accession>
<evidence type="ECO:0000256" key="1">
    <source>
        <dbReference type="ARBA" id="ARBA00006738"/>
    </source>
</evidence>
<organism evidence="3 4">
    <name type="scientific">Cnuella takakiae</name>
    <dbReference type="NCBI Taxonomy" id="1302690"/>
    <lineage>
        <taxon>Bacteria</taxon>
        <taxon>Pseudomonadati</taxon>
        <taxon>Bacteroidota</taxon>
        <taxon>Chitinophagia</taxon>
        <taxon>Chitinophagales</taxon>
        <taxon>Chitinophagaceae</taxon>
        <taxon>Cnuella</taxon>
    </lineage>
</organism>
<gene>
    <name evidence="3" type="ORF">SAMN05444008_104306</name>
</gene>
<dbReference type="CDD" id="cd20736">
    <property type="entry name" value="PoNe_Nuclease"/>
    <property type="match status" value="1"/>
</dbReference>
<dbReference type="OrthoDB" id="9802516at2"/>
<dbReference type="PANTHER" id="PTHR34039">
    <property type="entry name" value="UPF0102 PROTEIN YRAN"/>
    <property type="match status" value="1"/>
</dbReference>